<keyword evidence="6" id="KW-0411">Iron-sulfur</keyword>
<sequence length="160" mass="18319">MSNIAKIIPASMVDGEGVRVSVYISGCNFHCPGCYNASIWDFHKGMPWSEALKLEVIALLDHNYIQGLSILGGEPLQNAELTHELIRSVREHFGHSKDIWLWSGYMIEWISRSSFAYILDDIDVLIDGPFVKSLYRHNLKFRGSLNQRIHDLSKKRTPFK</sequence>
<dbReference type="PIRSF" id="PIRSF000368">
    <property type="entry name" value="NrdG"/>
    <property type="match status" value="1"/>
</dbReference>
<keyword evidence="3" id="KW-0949">S-adenosyl-L-methionine</keyword>
<dbReference type="InterPro" id="IPR012837">
    <property type="entry name" value="NrdG"/>
</dbReference>
<dbReference type="GO" id="GO:0043365">
    <property type="term" value="F:[formate-C-acetyltransferase]-activating enzyme activity"/>
    <property type="evidence" value="ECO:0007669"/>
    <property type="project" value="InterPro"/>
</dbReference>
<dbReference type="Pfam" id="PF13353">
    <property type="entry name" value="Fer4_12"/>
    <property type="match status" value="1"/>
</dbReference>
<dbReference type="RefSeq" id="WP_101042072.1">
    <property type="nucleotide sequence ID" value="NZ_CP073801.1"/>
</dbReference>
<evidence type="ECO:0000313" key="8">
    <source>
        <dbReference type="EMBL" id="PKE26065.1"/>
    </source>
</evidence>
<evidence type="ECO:0000256" key="7">
    <source>
        <dbReference type="PIRNR" id="PIRNR000368"/>
    </source>
</evidence>
<evidence type="ECO:0000256" key="1">
    <source>
        <dbReference type="ARBA" id="ARBA00001966"/>
    </source>
</evidence>
<comment type="cofactor">
    <cofactor evidence="1">
        <name>[4Fe-4S] cluster</name>
        <dbReference type="ChEBI" id="CHEBI:49883"/>
    </cofactor>
</comment>
<dbReference type="AlphaFoldDB" id="A0A855GTE2"/>
<reference evidence="8 9" key="1">
    <citation type="submission" date="2017-12" db="EMBL/GenBank/DDBJ databases">
        <title>Genomics of Macrococcus caseolyticus.</title>
        <authorList>
            <person name="MacFadyen A.C."/>
            <person name="Paterson G.K."/>
        </authorList>
    </citation>
    <scope>NUCLEOTIDE SEQUENCE [LARGE SCALE GENOMIC DNA]</scope>
    <source>
        <strain evidence="8 9">5788_EF188</strain>
    </source>
</reference>
<evidence type="ECO:0000256" key="5">
    <source>
        <dbReference type="ARBA" id="ARBA00023004"/>
    </source>
</evidence>
<protein>
    <recommendedName>
        <fullName evidence="7">Anaerobic ribonucleoside-triphosphate reductase-activating protein</fullName>
        <ecNumber evidence="7">1.97.1.-</ecNumber>
    </recommendedName>
</protein>
<dbReference type="InterPro" id="IPR013785">
    <property type="entry name" value="Aldolase_TIM"/>
</dbReference>
<dbReference type="InterPro" id="IPR007197">
    <property type="entry name" value="rSAM"/>
</dbReference>
<keyword evidence="2" id="KW-0004">4Fe-4S</keyword>
<comment type="function">
    <text evidence="7">Activation of anaerobic ribonucleoside-triphosphate reductase under anaerobic conditions by generation of an organic free radical, using S-adenosylmethionine and reduced flavodoxin as cosubstrates to produce 5'-deoxy-adenosine.</text>
</comment>
<comment type="similarity">
    <text evidence="7">Belongs to the organic radical-activating enzymes family.</text>
</comment>
<dbReference type="PANTHER" id="PTHR30352">
    <property type="entry name" value="PYRUVATE FORMATE-LYASE-ACTIVATING ENZYME"/>
    <property type="match status" value="1"/>
</dbReference>
<dbReference type="EMBL" id="PIXC01000013">
    <property type="protein sequence ID" value="PKE26065.1"/>
    <property type="molecule type" value="Genomic_DNA"/>
</dbReference>
<keyword evidence="7" id="KW-0560">Oxidoreductase</keyword>
<dbReference type="EC" id="1.97.1.-" evidence="7"/>
<dbReference type="GO" id="GO:0046872">
    <property type="term" value="F:metal ion binding"/>
    <property type="evidence" value="ECO:0007669"/>
    <property type="project" value="UniProtKB-KW"/>
</dbReference>
<dbReference type="Gene3D" id="3.20.20.70">
    <property type="entry name" value="Aldolase class I"/>
    <property type="match status" value="1"/>
</dbReference>
<dbReference type="InterPro" id="IPR034457">
    <property type="entry name" value="Organic_radical-activating"/>
</dbReference>
<dbReference type="CDD" id="cd01335">
    <property type="entry name" value="Radical_SAM"/>
    <property type="match status" value="1"/>
</dbReference>
<comment type="caution">
    <text evidence="8">The sequence shown here is derived from an EMBL/GenBank/DDBJ whole genome shotgun (WGS) entry which is preliminary data.</text>
</comment>
<gene>
    <name evidence="8" type="primary">nrdG</name>
    <name evidence="8" type="ORF">CW686_06845</name>
</gene>
<name>A0A855GTE2_9STAP</name>
<dbReference type="SFLD" id="SFLDS00029">
    <property type="entry name" value="Radical_SAM"/>
    <property type="match status" value="1"/>
</dbReference>
<keyword evidence="5" id="KW-0408">Iron</keyword>
<evidence type="ECO:0000256" key="4">
    <source>
        <dbReference type="ARBA" id="ARBA00022723"/>
    </source>
</evidence>
<dbReference type="SUPFAM" id="SSF102114">
    <property type="entry name" value="Radical SAM enzymes"/>
    <property type="match status" value="1"/>
</dbReference>
<evidence type="ECO:0000256" key="2">
    <source>
        <dbReference type="ARBA" id="ARBA00022485"/>
    </source>
</evidence>
<proteinExistence type="inferred from homology"/>
<dbReference type="SFLD" id="SFLDG01066">
    <property type="entry name" value="organic_radical-activating_enz"/>
    <property type="match status" value="1"/>
</dbReference>
<evidence type="ECO:0000313" key="9">
    <source>
        <dbReference type="Proteomes" id="UP000233482"/>
    </source>
</evidence>
<dbReference type="GO" id="GO:0004748">
    <property type="term" value="F:ribonucleoside-diphosphate reductase activity, thioredoxin disulfide as acceptor"/>
    <property type="evidence" value="ECO:0007669"/>
    <property type="project" value="TreeGrafter"/>
</dbReference>
<dbReference type="Proteomes" id="UP000233482">
    <property type="component" value="Unassembled WGS sequence"/>
</dbReference>
<dbReference type="PANTHER" id="PTHR30352:SF2">
    <property type="entry name" value="ANAEROBIC RIBONUCLEOSIDE-TRIPHOSPHATE REDUCTASE-ACTIVATING PROTEIN"/>
    <property type="match status" value="1"/>
</dbReference>
<dbReference type="GO" id="GO:0051539">
    <property type="term" value="F:4 iron, 4 sulfur cluster binding"/>
    <property type="evidence" value="ECO:0007669"/>
    <property type="project" value="UniProtKB-KW"/>
</dbReference>
<evidence type="ECO:0000256" key="3">
    <source>
        <dbReference type="ARBA" id="ARBA00022691"/>
    </source>
</evidence>
<dbReference type="InterPro" id="IPR058240">
    <property type="entry name" value="rSAM_sf"/>
</dbReference>
<dbReference type="NCBIfam" id="TIGR02491">
    <property type="entry name" value="NrdG"/>
    <property type="match status" value="1"/>
</dbReference>
<keyword evidence="4" id="KW-0479">Metal-binding</keyword>
<organism evidence="8 9">
    <name type="scientific">Macrococcoides caseolyticum</name>
    <dbReference type="NCBI Taxonomy" id="69966"/>
    <lineage>
        <taxon>Bacteria</taxon>
        <taxon>Bacillati</taxon>
        <taxon>Bacillota</taxon>
        <taxon>Bacilli</taxon>
        <taxon>Bacillales</taxon>
        <taxon>Staphylococcaceae</taxon>
        <taxon>Macrococcoides</taxon>
    </lineage>
</organism>
<dbReference type="SFLD" id="SFLDG01063">
    <property type="entry name" value="activating_enzymes__group_1"/>
    <property type="match status" value="1"/>
</dbReference>
<accession>A0A855GTE2</accession>
<dbReference type="SFLD" id="SFLDF00299">
    <property type="entry name" value="anaerobic_ribonucleoside-triph"/>
    <property type="match status" value="1"/>
</dbReference>
<evidence type="ECO:0000256" key="6">
    <source>
        <dbReference type="ARBA" id="ARBA00023014"/>
    </source>
</evidence>